<dbReference type="AlphaFoldDB" id="A0A4C1WNS1"/>
<dbReference type="EMBL" id="BGZK01000592">
    <property type="protein sequence ID" value="GBP51959.1"/>
    <property type="molecule type" value="Genomic_DNA"/>
</dbReference>
<comment type="caution">
    <text evidence="1">The sequence shown here is derived from an EMBL/GenBank/DDBJ whole genome shotgun (WGS) entry which is preliminary data.</text>
</comment>
<dbReference type="Proteomes" id="UP000299102">
    <property type="component" value="Unassembled WGS sequence"/>
</dbReference>
<evidence type="ECO:0000313" key="1">
    <source>
        <dbReference type="EMBL" id="GBP51959.1"/>
    </source>
</evidence>
<organism evidence="1 2">
    <name type="scientific">Eumeta variegata</name>
    <name type="common">Bagworm moth</name>
    <name type="synonym">Eumeta japonica</name>
    <dbReference type="NCBI Taxonomy" id="151549"/>
    <lineage>
        <taxon>Eukaryota</taxon>
        <taxon>Metazoa</taxon>
        <taxon>Ecdysozoa</taxon>
        <taxon>Arthropoda</taxon>
        <taxon>Hexapoda</taxon>
        <taxon>Insecta</taxon>
        <taxon>Pterygota</taxon>
        <taxon>Neoptera</taxon>
        <taxon>Endopterygota</taxon>
        <taxon>Lepidoptera</taxon>
        <taxon>Glossata</taxon>
        <taxon>Ditrysia</taxon>
        <taxon>Tineoidea</taxon>
        <taxon>Psychidae</taxon>
        <taxon>Oiketicinae</taxon>
        <taxon>Eumeta</taxon>
    </lineage>
</organism>
<keyword evidence="2" id="KW-1185">Reference proteome</keyword>
<evidence type="ECO:0000313" key="2">
    <source>
        <dbReference type="Proteomes" id="UP000299102"/>
    </source>
</evidence>
<proteinExistence type="predicted"/>
<gene>
    <name evidence="1" type="ORF">EVAR_80054_1</name>
</gene>
<protein>
    <submittedName>
        <fullName evidence="1">Uncharacterized protein</fullName>
    </submittedName>
</protein>
<name>A0A4C1WNS1_EUMVA</name>
<accession>A0A4C1WNS1</accession>
<reference evidence="1 2" key="1">
    <citation type="journal article" date="2019" name="Commun. Biol.">
        <title>The bagworm genome reveals a unique fibroin gene that provides high tensile strength.</title>
        <authorList>
            <person name="Kono N."/>
            <person name="Nakamura H."/>
            <person name="Ohtoshi R."/>
            <person name="Tomita M."/>
            <person name="Numata K."/>
            <person name="Arakawa K."/>
        </authorList>
    </citation>
    <scope>NUCLEOTIDE SEQUENCE [LARGE SCALE GENOMIC DNA]</scope>
</reference>
<sequence>MLGLKECQHPPELQLRELQRHLMCICAVNKVTTPVISSLKTSFPAAASPAWVENVSFMLLNLAVNFNLVPAFNSDFVPVKQVAVGNETTSTEAEIICIEAEIISRDPELITTPLNVEIPAEEVIPVEQQTMNQPQLSRTPAPAIPAASHISSIRTNTEDEEDAVPRFRFVALPVTVPIFMKPAQCQYVFVAFHFAVSRPQTYRT</sequence>